<evidence type="ECO:0000313" key="2">
    <source>
        <dbReference type="EMBL" id="CAD7567415.1"/>
    </source>
</evidence>
<evidence type="ECO:0000256" key="1">
    <source>
        <dbReference type="SAM" id="MobiDB-lite"/>
    </source>
</evidence>
<dbReference type="AlphaFoldDB" id="A0A7R9IV00"/>
<organism evidence="2">
    <name type="scientific">Timema californicum</name>
    <name type="common">California timema</name>
    <name type="synonym">Walking stick</name>
    <dbReference type="NCBI Taxonomy" id="61474"/>
    <lineage>
        <taxon>Eukaryota</taxon>
        <taxon>Metazoa</taxon>
        <taxon>Ecdysozoa</taxon>
        <taxon>Arthropoda</taxon>
        <taxon>Hexapoda</taxon>
        <taxon>Insecta</taxon>
        <taxon>Pterygota</taxon>
        <taxon>Neoptera</taxon>
        <taxon>Polyneoptera</taxon>
        <taxon>Phasmatodea</taxon>
        <taxon>Timematodea</taxon>
        <taxon>Timematoidea</taxon>
        <taxon>Timematidae</taxon>
        <taxon>Timema</taxon>
    </lineage>
</organism>
<name>A0A7R9IV00_TIMCA</name>
<accession>A0A7R9IV00</accession>
<gene>
    <name evidence="2" type="ORF">TCMB3V08_LOCUS217</name>
</gene>
<feature type="region of interest" description="Disordered" evidence="1">
    <location>
        <begin position="92"/>
        <end position="175"/>
    </location>
</feature>
<protein>
    <submittedName>
        <fullName evidence="2">(California timema) hypothetical protein</fullName>
    </submittedName>
</protein>
<dbReference type="EMBL" id="OE179087">
    <property type="protein sequence ID" value="CAD7567415.1"/>
    <property type="molecule type" value="Genomic_DNA"/>
</dbReference>
<sequence>MRGNATITTVQLRDFRFLTGDNTAYFAPSPVPLRLVGRCGGGRLNGAVHAVMFNYVEKERAALENVPPNLYESVCVPDLSDFLGASYHHSMDKTGAANSSAAPPPPSPSHPAAAPPPNTGPAYLQDGIGKVGLEEVNLHLRGGRGGNHLGITTPSSPDRDSNLDLPNLSSRAQHD</sequence>
<proteinExistence type="predicted"/>
<reference evidence="2" key="1">
    <citation type="submission" date="2020-11" db="EMBL/GenBank/DDBJ databases">
        <authorList>
            <person name="Tran Van P."/>
        </authorList>
    </citation>
    <scope>NUCLEOTIDE SEQUENCE</scope>
</reference>
<feature type="compositionally biased region" description="Pro residues" evidence="1">
    <location>
        <begin position="102"/>
        <end position="119"/>
    </location>
</feature>